<keyword evidence="7 9" id="KW-0472">Membrane</keyword>
<evidence type="ECO:0000256" key="5">
    <source>
        <dbReference type="ARBA" id="ARBA00022692"/>
    </source>
</evidence>
<evidence type="ECO:0000259" key="10">
    <source>
        <dbReference type="Pfam" id="PF02397"/>
    </source>
</evidence>
<keyword evidence="12" id="KW-1185">Reference proteome</keyword>
<name>A0A850H6E7_9SPHN</name>
<keyword evidence="4 11" id="KW-0808">Transferase</keyword>
<sequence length="210" mass="24241">MNVENGAQDPDSAQWLDRGLALFLIIFLAPLLIATAIAIVATSRGKVFFRQARIGRGGQEFQCYKFRTMEVDAERRLEVLLQNDAEARREWAEDQKLRNDPRITSIGTFLRKSSIDELPQLFNVLKGDMRLVGPRPIVQSERQKYGRYFREYCSVRPGITGLWQVSGRNDVSYRRRVAYDVLYSKHRSFLVDLGILFATIPCVLFRRGSY</sequence>
<feature type="domain" description="Bacterial sugar transferase" evidence="10">
    <location>
        <begin position="15"/>
        <end position="204"/>
    </location>
</feature>
<comment type="similarity">
    <text evidence="2">Belongs to the bacterial sugar transferase family.</text>
</comment>
<evidence type="ECO:0000256" key="2">
    <source>
        <dbReference type="ARBA" id="ARBA00006464"/>
    </source>
</evidence>
<comment type="caution">
    <text evidence="11">The sequence shown here is derived from an EMBL/GenBank/DDBJ whole genome shotgun (WGS) entry which is preliminary data.</text>
</comment>
<keyword evidence="6 9" id="KW-1133">Transmembrane helix</keyword>
<accession>A0A850H6E7</accession>
<evidence type="ECO:0000256" key="6">
    <source>
        <dbReference type="ARBA" id="ARBA00022989"/>
    </source>
</evidence>
<dbReference type="Proteomes" id="UP000546031">
    <property type="component" value="Unassembled WGS sequence"/>
</dbReference>
<comment type="subcellular location">
    <subcellularLocation>
        <location evidence="1">Cell membrane</location>
    </subcellularLocation>
</comment>
<evidence type="ECO:0000256" key="8">
    <source>
        <dbReference type="ARBA" id="ARBA00023169"/>
    </source>
</evidence>
<organism evidence="11 12">
    <name type="scientific">Altererythrobacter lutimaris</name>
    <dbReference type="NCBI Taxonomy" id="2743979"/>
    <lineage>
        <taxon>Bacteria</taxon>
        <taxon>Pseudomonadati</taxon>
        <taxon>Pseudomonadota</taxon>
        <taxon>Alphaproteobacteria</taxon>
        <taxon>Sphingomonadales</taxon>
        <taxon>Erythrobacteraceae</taxon>
        <taxon>Altererythrobacter</taxon>
    </lineage>
</organism>
<protein>
    <submittedName>
        <fullName evidence="11">Sugar transferase</fullName>
    </submittedName>
</protein>
<gene>
    <name evidence="11" type="ORF">HUO12_00390</name>
</gene>
<dbReference type="GO" id="GO:0000271">
    <property type="term" value="P:polysaccharide biosynthetic process"/>
    <property type="evidence" value="ECO:0007669"/>
    <property type="project" value="UniProtKB-KW"/>
</dbReference>
<evidence type="ECO:0000313" key="12">
    <source>
        <dbReference type="Proteomes" id="UP000546031"/>
    </source>
</evidence>
<dbReference type="PANTHER" id="PTHR30576">
    <property type="entry name" value="COLANIC BIOSYNTHESIS UDP-GLUCOSE LIPID CARRIER TRANSFERASE"/>
    <property type="match status" value="1"/>
</dbReference>
<keyword evidence="5 9" id="KW-0812">Transmembrane</keyword>
<evidence type="ECO:0000256" key="1">
    <source>
        <dbReference type="ARBA" id="ARBA00004236"/>
    </source>
</evidence>
<feature type="transmembrane region" description="Helical" evidence="9">
    <location>
        <begin position="20"/>
        <end position="41"/>
    </location>
</feature>
<dbReference type="Pfam" id="PF02397">
    <property type="entry name" value="Bac_transf"/>
    <property type="match status" value="1"/>
</dbReference>
<dbReference type="InterPro" id="IPR003362">
    <property type="entry name" value="Bact_transf"/>
</dbReference>
<evidence type="ECO:0000256" key="4">
    <source>
        <dbReference type="ARBA" id="ARBA00022679"/>
    </source>
</evidence>
<proteinExistence type="inferred from homology"/>
<dbReference type="AlphaFoldDB" id="A0A850H6E7"/>
<evidence type="ECO:0000256" key="9">
    <source>
        <dbReference type="SAM" id="Phobius"/>
    </source>
</evidence>
<dbReference type="PANTHER" id="PTHR30576:SF4">
    <property type="entry name" value="UNDECAPRENYL-PHOSPHATE GALACTOSE PHOSPHOTRANSFERASE"/>
    <property type="match status" value="1"/>
</dbReference>
<keyword evidence="3" id="KW-1003">Cell membrane</keyword>
<evidence type="ECO:0000313" key="11">
    <source>
        <dbReference type="EMBL" id="NVE93349.1"/>
    </source>
</evidence>
<dbReference type="GO" id="GO:0016780">
    <property type="term" value="F:phosphotransferase activity, for other substituted phosphate groups"/>
    <property type="evidence" value="ECO:0007669"/>
    <property type="project" value="TreeGrafter"/>
</dbReference>
<evidence type="ECO:0000256" key="3">
    <source>
        <dbReference type="ARBA" id="ARBA00022475"/>
    </source>
</evidence>
<dbReference type="GO" id="GO:0005886">
    <property type="term" value="C:plasma membrane"/>
    <property type="evidence" value="ECO:0007669"/>
    <property type="project" value="UniProtKB-SubCell"/>
</dbReference>
<keyword evidence="8" id="KW-0270">Exopolysaccharide synthesis</keyword>
<dbReference type="EMBL" id="JABWTA010000001">
    <property type="protein sequence ID" value="NVE93349.1"/>
    <property type="molecule type" value="Genomic_DNA"/>
</dbReference>
<evidence type="ECO:0000256" key="7">
    <source>
        <dbReference type="ARBA" id="ARBA00023136"/>
    </source>
</evidence>
<reference evidence="11 12" key="1">
    <citation type="submission" date="2020-06" db="EMBL/GenBank/DDBJ databases">
        <title>Altererythrobacter lutimaris sp. nov., a marine bacterium isolated from a tidal flat.</title>
        <authorList>
            <person name="Kim D."/>
            <person name="Yoo Y."/>
            <person name="Kim J.-J."/>
        </authorList>
    </citation>
    <scope>NUCLEOTIDE SEQUENCE [LARGE SCALE GENOMIC DNA]</scope>
    <source>
        <strain evidence="11 12">JGD-16</strain>
    </source>
</reference>